<feature type="region of interest" description="Disordered" evidence="1">
    <location>
        <begin position="1"/>
        <end position="44"/>
    </location>
</feature>
<comment type="caution">
    <text evidence="2">The sequence shown here is derived from an EMBL/GenBank/DDBJ whole genome shotgun (WGS) entry which is preliminary data.</text>
</comment>
<evidence type="ECO:0000256" key="1">
    <source>
        <dbReference type="SAM" id="MobiDB-lite"/>
    </source>
</evidence>
<name>A0ABN3FTZ4_9PSEU</name>
<organism evidence="2 3">
    <name type="scientific">Saccharopolyspora halophila</name>
    <dbReference type="NCBI Taxonomy" id="405551"/>
    <lineage>
        <taxon>Bacteria</taxon>
        <taxon>Bacillati</taxon>
        <taxon>Actinomycetota</taxon>
        <taxon>Actinomycetes</taxon>
        <taxon>Pseudonocardiales</taxon>
        <taxon>Pseudonocardiaceae</taxon>
        <taxon>Saccharopolyspora</taxon>
    </lineage>
</organism>
<gene>
    <name evidence="2" type="ORF">GCM10009854_12070</name>
</gene>
<keyword evidence="3" id="KW-1185">Reference proteome</keyword>
<feature type="compositionally biased region" description="Basic residues" evidence="1">
    <location>
        <begin position="17"/>
        <end position="30"/>
    </location>
</feature>
<dbReference type="Proteomes" id="UP001501218">
    <property type="component" value="Unassembled WGS sequence"/>
</dbReference>
<evidence type="ECO:0000313" key="2">
    <source>
        <dbReference type="EMBL" id="GAA2337545.1"/>
    </source>
</evidence>
<proteinExistence type="predicted"/>
<accession>A0ABN3FTZ4</accession>
<feature type="compositionally biased region" description="Basic and acidic residues" evidence="1">
    <location>
        <begin position="31"/>
        <end position="43"/>
    </location>
</feature>
<protein>
    <submittedName>
        <fullName evidence="2">Uncharacterized protein</fullName>
    </submittedName>
</protein>
<evidence type="ECO:0000313" key="3">
    <source>
        <dbReference type="Proteomes" id="UP001501218"/>
    </source>
</evidence>
<dbReference type="EMBL" id="BAAARA010000003">
    <property type="protein sequence ID" value="GAA2337545.1"/>
    <property type="molecule type" value="Genomic_DNA"/>
</dbReference>
<sequence length="63" mass="7265">MGMAADPARNDPLPRSQVRRRRRLRRAPRSSRHEPKIGEDRGVEGSLSDLWWGRAQENCKALN</sequence>
<reference evidence="2 3" key="1">
    <citation type="journal article" date="2019" name="Int. J. Syst. Evol. Microbiol.">
        <title>The Global Catalogue of Microorganisms (GCM) 10K type strain sequencing project: providing services to taxonomists for standard genome sequencing and annotation.</title>
        <authorList>
            <consortium name="The Broad Institute Genomics Platform"/>
            <consortium name="The Broad Institute Genome Sequencing Center for Infectious Disease"/>
            <person name="Wu L."/>
            <person name="Ma J."/>
        </authorList>
    </citation>
    <scope>NUCLEOTIDE SEQUENCE [LARGE SCALE GENOMIC DNA]</scope>
    <source>
        <strain evidence="2 3">JCM 16221</strain>
    </source>
</reference>